<accession>A0AAD4K476</accession>
<organism evidence="3 4">
    <name type="scientific">Drosophila rubida</name>
    <dbReference type="NCBI Taxonomy" id="30044"/>
    <lineage>
        <taxon>Eukaryota</taxon>
        <taxon>Metazoa</taxon>
        <taxon>Ecdysozoa</taxon>
        <taxon>Arthropoda</taxon>
        <taxon>Hexapoda</taxon>
        <taxon>Insecta</taxon>
        <taxon>Pterygota</taxon>
        <taxon>Neoptera</taxon>
        <taxon>Endopterygota</taxon>
        <taxon>Diptera</taxon>
        <taxon>Brachycera</taxon>
        <taxon>Muscomorpha</taxon>
        <taxon>Ephydroidea</taxon>
        <taxon>Drosophilidae</taxon>
        <taxon>Drosophila</taxon>
    </lineage>
</organism>
<feature type="region of interest" description="Disordered" evidence="1">
    <location>
        <begin position="46"/>
        <end position="69"/>
    </location>
</feature>
<evidence type="ECO:0008006" key="5">
    <source>
        <dbReference type="Google" id="ProtNLM"/>
    </source>
</evidence>
<name>A0AAD4K476_9MUSC</name>
<feature type="signal peptide" evidence="2">
    <location>
        <begin position="1"/>
        <end position="22"/>
    </location>
</feature>
<evidence type="ECO:0000313" key="3">
    <source>
        <dbReference type="EMBL" id="KAH8376722.1"/>
    </source>
</evidence>
<dbReference type="AlphaFoldDB" id="A0AAD4K476"/>
<evidence type="ECO:0000313" key="4">
    <source>
        <dbReference type="Proteomes" id="UP001200034"/>
    </source>
</evidence>
<evidence type="ECO:0000256" key="1">
    <source>
        <dbReference type="SAM" id="MobiDB-lite"/>
    </source>
</evidence>
<sequence length="178" mass="19432">MSKPQLLVALLLFAVSIVVVIAQESDHDSFEPTPLNEELGSEELSYGYTPTKSSGGIIKKPTLGPDDESEENLIRGKYPNVGDNSLLGGFIPTTPVVDTGTMRELIKIPTEGPVEQPEDNSNGGDPYVSPGEHKHGTKHVRAHDGYHNIKREKLWAHWNDAFTTAGSQPDIFANKETL</sequence>
<comment type="caution">
    <text evidence="3">The sequence shown here is derived from an EMBL/GenBank/DDBJ whole genome shotgun (WGS) entry which is preliminary data.</text>
</comment>
<evidence type="ECO:0000256" key="2">
    <source>
        <dbReference type="SAM" id="SignalP"/>
    </source>
</evidence>
<proteinExistence type="predicted"/>
<feature type="chain" id="PRO_5042126850" description="Secreted protein" evidence="2">
    <location>
        <begin position="23"/>
        <end position="178"/>
    </location>
</feature>
<gene>
    <name evidence="3" type="ORF">KR093_001070</name>
</gene>
<dbReference type="EMBL" id="JAJJHW010001127">
    <property type="protein sequence ID" value="KAH8376722.1"/>
    <property type="molecule type" value="Genomic_DNA"/>
</dbReference>
<protein>
    <recommendedName>
        <fullName evidence="5">Secreted protein</fullName>
    </recommendedName>
</protein>
<keyword evidence="4" id="KW-1185">Reference proteome</keyword>
<feature type="region of interest" description="Disordered" evidence="1">
    <location>
        <begin position="109"/>
        <end position="138"/>
    </location>
</feature>
<reference evidence="3" key="1">
    <citation type="journal article" date="2021" name="Mol. Ecol. Resour.">
        <title>Phylogenomic analyses of the genus Drosophila reveals genomic signals of climate adaptation.</title>
        <authorList>
            <person name="Li F."/>
            <person name="Rane R.V."/>
            <person name="Luria V."/>
            <person name="Xiong Z."/>
            <person name="Chen J."/>
            <person name="Li Z."/>
            <person name="Catullo R.A."/>
            <person name="Griffin P.C."/>
            <person name="Schiffer M."/>
            <person name="Pearce S."/>
            <person name="Lee S.F."/>
            <person name="McElroy K."/>
            <person name="Stocker A."/>
            <person name="Shirriffs J."/>
            <person name="Cockerell F."/>
            <person name="Coppin C."/>
            <person name="Sgro C.M."/>
            <person name="Karger A."/>
            <person name="Cain J.W."/>
            <person name="Weber J.A."/>
            <person name="Santpere G."/>
            <person name="Kirschner M.W."/>
            <person name="Hoffmann A.A."/>
            <person name="Oakeshott J.G."/>
            <person name="Zhang G."/>
        </authorList>
    </citation>
    <scope>NUCLEOTIDE SEQUENCE</scope>
    <source>
        <strain evidence="3">BGI-SZ-2011g</strain>
    </source>
</reference>
<keyword evidence="2" id="KW-0732">Signal</keyword>
<dbReference type="Proteomes" id="UP001200034">
    <property type="component" value="Unassembled WGS sequence"/>
</dbReference>